<keyword evidence="3" id="KW-1185">Reference proteome</keyword>
<sequence length="98" mass="11336">MLLDTRCLLLPVVGVRQCGIKFQLMSLCVPSMERLCVACVNAACYMLPQWNSGFINPIEEGDPTNDWLPASSTDYEQNKYENRRRQRPQHEIGREFSR</sequence>
<reference evidence="2" key="1">
    <citation type="journal article" date="2023" name="G3 (Bethesda)">
        <title>Whole genome assemblies of Zophobas morio and Tenebrio molitor.</title>
        <authorList>
            <person name="Kaur S."/>
            <person name="Stinson S.A."/>
            <person name="diCenzo G.C."/>
        </authorList>
    </citation>
    <scope>NUCLEOTIDE SEQUENCE</scope>
    <source>
        <strain evidence="2">QUZm001</strain>
    </source>
</reference>
<feature type="compositionally biased region" description="Basic and acidic residues" evidence="1">
    <location>
        <begin position="76"/>
        <end position="98"/>
    </location>
</feature>
<dbReference type="Proteomes" id="UP001168821">
    <property type="component" value="Unassembled WGS sequence"/>
</dbReference>
<evidence type="ECO:0000313" key="3">
    <source>
        <dbReference type="Proteomes" id="UP001168821"/>
    </source>
</evidence>
<organism evidence="2 3">
    <name type="scientific">Zophobas morio</name>
    <dbReference type="NCBI Taxonomy" id="2755281"/>
    <lineage>
        <taxon>Eukaryota</taxon>
        <taxon>Metazoa</taxon>
        <taxon>Ecdysozoa</taxon>
        <taxon>Arthropoda</taxon>
        <taxon>Hexapoda</taxon>
        <taxon>Insecta</taxon>
        <taxon>Pterygota</taxon>
        <taxon>Neoptera</taxon>
        <taxon>Endopterygota</taxon>
        <taxon>Coleoptera</taxon>
        <taxon>Polyphaga</taxon>
        <taxon>Cucujiformia</taxon>
        <taxon>Tenebrionidae</taxon>
        <taxon>Zophobas</taxon>
    </lineage>
</organism>
<protein>
    <submittedName>
        <fullName evidence="2">Uncharacterized protein</fullName>
    </submittedName>
</protein>
<feature type="region of interest" description="Disordered" evidence="1">
    <location>
        <begin position="65"/>
        <end position="98"/>
    </location>
</feature>
<comment type="caution">
    <text evidence="2">The sequence shown here is derived from an EMBL/GenBank/DDBJ whole genome shotgun (WGS) entry which is preliminary data.</text>
</comment>
<evidence type="ECO:0000313" key="2">
    <source>
        <dbReference type="EMBL" id="KAJ3652921.1"/>
    </source>
</evidence>
<dbReference type="EMBL" id="JALNTZ010000005">
    <property type="protein sequence ID" value="KAJ3652921.1"/>
    <property type="molecule type" value="Genomic_DNA"/>
</dbReference>
<accession>A0AA38ID18</accession>
<name>A0AA38ID18_9CUCU</name>
<gene>
    <name evidence="2" type="ORF">Zmor_018844</name>
</gene>
<evidence type="ECO:0000256" key="1">
    <source>
        <dbReference type="SAM" id="MobiDB-lite"/>
    </source>
</evidence>
<dbReference type="AlphaFoldDB" id="A0AA38ID18"/>
<proteinExistence type="predicted"/>